<dbReference type="Proteomes" id="UP001172159">
    <property type="component" value="Unassembled WGS sequence"/>
</dbReference>
<dbReference type="InterPro" id="IPR011249">
    <property type="entry name" value="Metalloenz_LuxS/M16"/>
</dbReference>
<feature type="region of interest" description="Disordered" evidence="2">
    <location>
        <begin position="49"/>
        <end position="77"/>
    </location>
</feature>
<accession>A0AA40ESN3</accession>
<evidence type="ECO:0000256" key="1">
    <source>
        <dbReference type="ARBA" id="ARBA00022723"/>
    </source>
</evidence>
<dbReference type="InterPro" id="IPR050626">
    <property type="entry name" value="Peptidase_M16"/>
</dbReference>
<dbReference type="EMBL" id="JAUKTV010000002">
    <property type="protein sequence ID" value="KAK0744784.1"/>
    <property type="molecule type" value="Genomic_DNA"/>
</dbReference>
<dbReference type="SUPFAM" id="SSF63411">
    <property type="entry name" value="LuxS/MPP-like metallohydrolase"/>
    <property type="match status" value="1"/>
</dbReference>
<dbReference type="GO" id="GO:0051603">
    <property type="term" value="P:proteolysis involved in protein catabolic process"/>
    <property type="evidence" value="ECO:0007669"/>
    <property type="project" value="TreeGrafter"/>
</dbReference>
<dbReference type="PANTHER" id="PTHR43690:SF18">
    <property type="entry name" value="INSULIN-DEGRADING ENZYME-RELATED"/>
    <property type="match status" value="1"/>
</dbReference>
<evidence type="ECO:0000259" key="3">
    <source>
        <dbReference type="Pfam" id="PF22456"/>
    </source>
</evidence>
<dbReference type="Pfam" id="PF22456">
    <property type="entry name" value="PqqF-like_C_4"/>
    <property type="match status" value="1"/>
</dbReference>
<protein>
    <recommendedName>
        <fullName evidence="3">Coenzyme PQQ synthesis protein F-like C-terminal lobe domain-containing protein</fullName>
    </recommendedName>
</protein>
<keyword evidence="5" id="KW-1185">Reference proteome</keyword>
<evidence type="ECO:0000313" key="4">
    <source>
        <dbReference type="EMBL" id="KAK0744784.1"/>
    </source>
</evidence>
<dbReference type="Gene3D" id="3.30.830.10">
    <property type="entry name" value="Metalloenzyme, LuxS/M16 peptidase-like"/>
    <property type="match status" value="1"/>
</dbReference>
<sequence>MSLRGWNVGKASHCPTVWVSGHLVTASAAPSLQRSFQTIARRGLSALGRQGNQAANWKERKGKSGHTLSPTNPPTNSSAFITHDLQVVGVLFDPTHALPALLSQPMHSFSLPTPAFQPQGNRAKATKRCDSVQSQSTGHAAAGGSGGQPPRKPNGSKGRKKAAKGSKAKTTKTKLSHVTSGTGTHEDPYVLDDNPVEESIKRTEKDPFMLGEAEDEEEPGFRYLIMHEPCFDQLRTKEQLGYIVYCGSWSNVTTFGVYFIIQSEKTAPYLATRIEKFLEDMGKRLENMTEEEFEKNKRSLIERTLEKAKSSEEESNWHWQAIQSEYYMFNDLVDPVAKVLPTNNKPQPHSAALARPIRNPHILQPHPPSRPTPHHS</sequence>
<name>A0AA40ESN3_9PEZI</name>
<evidence type="ECO:0000313" key="5">
    <source>
        <dbReference type="Proteomes" id="UP001172159"/>
    </source>
</evidence>
<dbReference type="GO" id="GO:0004222">
    <property type="term" value="F:metalloendopeptidase activity"/>
    <property type="evidence" value="ECO:0007669"/>
    <property type="project" value="TreeGrafter"/>
</dbReference>
<gene>
    <name evidence="4" type="ORF">B0T21DRAFT_390010</name>
</gene>
<proteinExistence type="predicted"/>
<dbReference type="GO" id="GO:0043171">
    <property type="term" value="P:peptide catabolic process"/>
    <property type="evidence" value="ECO:0007669"/>
    <property type="project" value="TreeGrafter"/>
</dbReference>
<evidence type="ECO:0000256" key="2">
    <source>
        <dbReference type="SAM" id="MobiDB-lite"/>
    </source>
</evidence>
<dbReference type="GO" id="GO:0005739">
    <property type="term" value="C:mitochondrion"/>
    <property type="evidence" value="ECO:0007669"/>
    <property type="project" value="TreeGrafter"/>
</dbReference>
<dbReference type="AlphaFoldDB" id="A0AA40ESN3"/>
<feature type="compositionally biased region" description="Polar residues" evidence="2">
    <location>
        <begin position="66"/>
        <end position="77"/>
    </location>
</feature>
<comment type="caution">
    <text evidence="4">The sequence shown here is derived from an EMBL/GenBank/DDBJ whole genome shotgun (WGS) entry which is preliminary data.</text>
</comment>
<feature type="domain" description="Coenzyme PQQ synthesis protein F-like C-terminal lobe" evidence="3">
    <location>
        <begin position="225"/>
        <end position="319"/>
    </location>
</feature>
<feature type="compositionally biased region" description="Basic residues" evidence="2">
    <location>
        <begin position="157"/>
        <end position="175"/>
    </location>
</feature>
<organism evidence="4 5">
    <name type="scientific">Apiosordaria backusii</name>
    <dbReference type="NCBI Taxonomy" id="314023"/>
    <lineage>
        <taxon>Eukaryota</taxon>
        <taxon>Fungi</taxon>
        <taxon>Dikarya</taxon>
        <taxon>Ascomycota</taxon>
        <taxon>Pezizomycotina</taxon>
        <taxon>Sordariomycetes</taxon>
        <taxon>Sordariomycetidae</taxon>
        <taxon>Sordariales</taxon>
        <taxon>Lasiosphaeriaceae</taxon>
        <taxon>Apiosordaria</taxon>
    </lineage>
</organism>
<keyword evidence="1" id="KW-0479">Metal-binding</keyword>
<dbReference type="GO" id="GO:0005829">
    <property type="term" value="C:cytosol"/>
    <property type="evidence" value="ECO:0007669"/>
    <property type="project" value="TreeGrafter"/>
</dbReference>
<reference evidence="4" key="1">
    <citation type="submission" date="2023-06" db="EMBL/GenBank/DDBJ databases">
        <title>Genome-scale phylogeny and comparative genomics of the fungal order Sordariales.</title>
        <authorList>
            <consortium name="Lawrence Berkeley National Laboratory"/>
            <person name="Hensen N."/>
            <person name="Bonometti L."/>
            <person name="Westerberg I."/>
            <person name="Brannstrom I.O."/>
            <person name="Guillou S."/>
            <person name="Cros-Aarteil S."/>
            <person name="Calhoun S."/>
            <person name="Haridas S."/>
            <person name="Kuo A."/>
            <person name="Mondo S."/>
            <person name="Pangilinan J."/>
            <person name="Riley R."/>
            <person name="Labutti K."/>
            <person name="Andreopoulos B."/>
            <person name="Lipzen A."/>
            <person name="Chen C."/>
            <person name="Yanf M."/>
            <person name="Daum C."/>
            <person name="Ng V."/>
            <person name="Clum A."/>
            <person name="Steindorff A."/>
            <person name="Ohm R."/>
            <person name="Martin F."/>
            <person name="Silar P."/>
            <person name="Natvig D."/>
            <person name="Lalanne C."/>
            <person name="Gautier V."/>
            <person name="Ament-Velasquez S.L."/>
            <person name="Kruys A."/>
            <person name="Hutchinson M.I."/>
            <person name="Powell A.J."/>
            <person name="Barry K."/>
            <person name="Miller A.N."/>
            <person name="Grigoriev I.V."/>
            <person name="Debuchy R."/>
            <person name="Gladieux P."/>
            <person name="Thoren M.H."/>
            <person name="Johannesson H."/>
        </authorList>
    </citation>
    <scope>NUCLEOTIDE SEQUENCE</scope>
    <source>
        <strain evidence="4">CBS 540.89</strain>
    </source>
</reference>
<feature type="region of interest" description="Disordered" evidence="2">
    <location>
        <begin position="112"/>
        <end position="192"/>
    </location>
</feature>
<dbReference type="InterPro" id="IPR054734">
    <property type="entry name" value="PqqF-like_C_4"/>
</dbReference>
<dbReference type="PANTHER" id="PTHR43690">
    <property type="entry name" value="NARDILYSIN"/>
    <property type="match status" value="1"/>
</dbReference>
<dbReference type="GO" id="GO:0046872">
    <property type="term" value="F:metal ion binding"/>
    <property type="evidence" value="ECO:0007669"/>
    <property type="project" value="UniProtKB-KW"/>
</dbReference>